<evidence type="ECO:0000256" key="5">
    <source>
        <dbReference type="SAM" id="SignalP"/>
    </source>
</evidence>
<keyword evidence="5" id="KW-0732">Signal</keyword>
<keyword evidence="8" id="KW-1185">Reference proteome</keyword>
<evidence type="ECO:0000313" key="8">
    <source>
        <dbReference type="Proteomes" id="UP000678393"/>
    </source>
</evidence>
<feature type="non-terminal residue" evidence="7">
    <location>
        <position position="210"/>
    </location>
</feature>
<dbReference type="SUPFAM" id="SSF53822">
    <property type="entry name" value="Periplasmic binding protein-like I"/>
    <property type="match status" value="1"/>
</dbReference>
<evidence type="ECO:0000256" key="3">
    <source>
        <dbReference type="ARBA" id="ARBA00022989"/>
    </source>
</evidence>
<dbReference type="AlphaFoldDB" id="A0A8S3ZUS7"/>
<protein>
    <recommendedName>
        <fullName evidence="6">Receptor ligand binding region domain-containing protein</fullName>
    </recommendedName>
</protein>
<reference evidence="7" key="1">
    <citation type="submission" date="2021-04" db="EMBL/GenBank/DDBJ databases">
        <authorList>
            <consortium name="Molecular Ecology Group"/>
        </authorList>
    </citation>
    <scope>NUCLEOTIDE SEQUENCE</scope>
</reference>
<dbReference type="Pfam" id="PF01094">
    <property type="entry name" value="ANF_receptor"/>
    <property type="match status" value="1"/>
</dbReference>
<dbReference type="Gene3D" id="3.40.50.2300">
    <property type="match status" value="2"/>
</dbReference>
<evidence type="ECO:0000256" key="2">
    <source>
        <dbReference type="ARBA" id="ARBA00022692"/>
    </source>
</evidence>
<sequence length="210" mass="23322">MWQRLMDTWIGALVFVATAQCLNTVRVGIIPPWTSVIASALAGSQSDVNVSLHEINTGAVRSAFDKIDKTHKIISSLNLNVVIGPFDPEVSLATESLRIPYLCTTPAETSQRFQFLVQVTPEGTHASNALLDVARAYAWTKVSVFYDDVSGVQVLERMMTNHTIAVRAWRLPKKATLKDVRDALVEMRKVLVEKCVVLCNKDNVQLLLEE</sequence>
<evidence type="ECO:0000256" key="4">
    <source>
        <dbReference type="ARBA" id="ARBA00023136"/>
    </source>
</evidence>
<keyword evidence="4" id="KW-0472">Membrane</keyword>
<comment type="caution">
    <text evidence="7">The sequence shown here is derived from an EMBL/GenBank/DDBJ whole genome shotgun (WGS) entry which is preliminary data.</text>
</comment>
<feature type="domain" description="Receptor ligand binding region" evidence="6">
    <location>
        <begin position="72"/>
        <end position="209"/>
    </location>
</feature>
<keyword evidence="2" id="KW-0812">Transmembrane</keyword>
<organism evidence="7 8">
    <name type="scientific">Candidula unifasciata</name>
    <dbReference type="NCBI Taxonomy" id="100452"/>
    <lineage>
        <taxon>Eukaryota</taxon>
        <taxon>Metazoa</taxon>
        <taxon>Spiralia</taxon>
        <taxon>Lophotrochozoa</taxon>
        <taxon>Mollusca</taxon>
        <taxon>Gastropoda</taxon>
        <taxon>Heterobranchia</taxon>
        <taxon>Euthyneura</taxon>
        <taxon>Panpulmonata</taxon>
        <taxon>Eupulmonata</taxon>
        <taxon>Stylommatophora</taxon>
        <taxon>Helicina</taxon>
        <taxon>Helicoidea</taxon>
        <taxon>Geomitridae</taxon>
        <taxon>Candidula</taxon>
    </lineage>
</organism>
<dbReference type="InterPro" id="IPR001828">
    <property type="entry name" value="ANF_lig-bd_rcpt"/>
</dbReference>
<comment type="subcellular location">
    <subcellularLocation>
        <location evidence="1">Membrane</location>
    </subcellularLocation>
</comment>
<evidence type="ECO:0000256" key="1">
    <source>
        <dbReference type="ARBA" id="ARBA00004370"/>
    </source>
</evidence>
<dbReference type="EMBL" id="CAJHNH020004558">
    <property type="protein sequence ID" value="CAG5131285.1"/>
    <property type="molecule type" value="Genomic_DNA"/>
</dbReference>
<name>A0A8S3ZUS7_9EUPU</name>
<evidence type="ECO:0000259" key="6">
    <source>
        <dbReference type="Pfam" id="PF01094"/>
    </source>
</evidence>
<dbReference type="InterPro" id="IPR028082">
    <property type="entry name" value="Peripla_BP_I"/>
</dbReference>
<dbReference type="OrthoDB" id="6153846at2759"/>
<feature type="chain" id="PRO_5035832575" description="Receptor ligand binding region domain-containing protein" evidence="5">
    <location>
        <begin position="22"/>
        <end position="210"/>
    </location>
</feature>
<dbReference type="Proteomes" id="UP000678393">
    <property type="component" value="Unassembled WGS sequence"/>
</dbReference>
<proteinExistence type="predicted"/>
<evidence type="ECO:0000313" key="7">
    <source>
        <dbReference type="EMBL" id="CAG5131285.1"/>
    </source>
</evidence>
<keyword evidence="3" id="KW-1133">Transmembrane helix</keyword>
<feature type="signal peptide" evidence="5">
    <location>
        <begin position="1"/>
        <end position="21"/>
    </location>
</feature>
<accession>A0A8S3ZUS7</accession>
<dbReference type="GO" id="GO:0016020">
    <property type="term" value="C:membrane"/>
    <property type="evidence" value="ECO:0007669"/>
    <property type="project" value="UniProtKB-SubCell"/>
</dbReference>
<gene>
    <name evidence="7" type="ORF">CUNI_LOCUS16843</name>
</gene>